<dbReference type="Pfam" id="PF02940">
    <property type="entry name" value="mRNA_triPase"/>
    <property type="match status" value="1"/>
</dbReference>
<feature type="domain" description="mRNA triphosphatase Cet1-like" evidence="9">
    <location>
        <begin position="25"/>
        <end position="228"/>
    </location>
</feature>
<evidence type="ECO:0000256" key="3">
    <source>
        <dbReference type="ARBA" id="ARBA00006345"/>
    </source>
</evidence>
<evidence type="ECO:0000313" key="11">
    <source>
        <dbReference type="Proteomes" id="UP001216638"/>
    </source>
</evidence>
<dbReference type="GO" id="GO:0031533">
    <property type="term" value="C:mRNA capping enzyme complex"/>
    <property type="evidence" value="ECO:0007669"/>
    <property type="project" value="UniProtKB-UniRule"/>
</dbReference>
<reference evidence="10" key="1">
    <citation type="submission" date="2023-03" db="EMBL/GenBank/DDBJ databases">
        <title>Mating type loci evolution in Malassezia.</title>
        <authorList>
            <person name="Coelho M.A."/>
        </authorList>
    </citation>
    <scope>NUCLEOTIDE SEQUENCE</scope>
    <source>
        <strain evidence="10">CBS 14135</strain>
    </source>
</reference>
<dbReference type="SUPFAM" id="SSF55154">
    <property type="entry name" value="CYTH-like phosphatases"/>
    <property type="match status" value="1"/>
</dbReference>
<dbReference type="GO" id="GO:0140818">
    <property type="term" value="F:mRNA 5'-triphosphate monophosphatase activity"/>
    <property type="evidence" value="ECO:0007669"/>
    <property type="project" value="UniProtKB-EC"/>
</dbReference>
<keyword evidence="8" id="KW-0506">mRNA capping</keyword>
<organism evidence="10 11">
    <name type="scientific">Malassezia brasiliensis</name>
    <dbReference type="NCBI Taxonomy" id="1821822"/>
    <lineage>
        <taxon>Eukaryota</taxon>
        <taxon>Fungi</taxon>
        <taxon>Dikarya</taxon>
        <taxon>Basidiomycota</taxon>
        <taxon>Ustilaginomycotina</taxon>
        <taxon>Malasseziomycetes</taxon>
        <taxon>Malasseziales</taxon>
        <taxon>Malasseziaceae</taxon>
        <taxon>Malassezia</taxon>
    </lineage>
</organism>
<evidence type="ECO:0000256" key="8">
    <source>
        <dbReference type="RuleBase" id="RU367053"/>
    </source>
</evidence>
<dbReference type="Proteomes" id="UP001216638">
    <property type="component" value="Chromosome 4"/>
</dbReference>
<dbReference type="GO" id="GO:0004651">
    <property type="term" value="F:polynucleotide 5'-phosphatase activity"/>
    <property type="evidence" value="ECO:0007669"/>
    <property type="project" value="UniProtKB-UniRule"/>
</dbReference>
<keyword evidence="4 8" id="KW-0507">mRNA processing</keyword>
<dbReference type="InterPro" id="IPR004206">
    <property type="entry name" value="mRNA_triPase_Cet1"/>
</dbReference>
<evidence type="ECO:0000256" key="7">
    <source>
        <dbReference type="ARBA" id="ARBA00047740"/>
    </source>
</evidence>
<evidence type="ECO:0000256" key="1">
    <source>
        <dbReference type="ARBA" id="ARBA00001946"/>
    </source>
</evidence>
<name>A0AAF0IU73_9BASI</name>
<comment type="similarity">
    <text evidence="3 8">Belongs to the fungal TPase family.</text>
</comment>
<dbReference type="InterPro" id="IPR037009">
    <property type="entry name" value="mRNA_triPase_Cet1_sf"/>
</dbReference>
<protein>
    <recommendedName>
        <fullName evidence="8">mRNA-capping enzyme subunit beta</fullName>
        <ecNumber evidence="8">3.6.1.74</ecNumber>
    </recommendedName>
    <alternativeName>
        <fullName evidence="8">mRNA 5'-phosphatase</fullName>
    </alternativeName>
    <alternativeName>
        <fullName evidence="8">mRNA 5'-triphosphate monophosphatase</fullName>
    </alternativeName>
</protein>
<dbReference type="InterPro" id="IPR033469">
    <property type="entry name" value="CYTH-like_dom_sf"/>
</dbReference>
<evidence type="ECO:0000256" key="6">
    <source>
        <dbReference type="ARBA" id="ARBA00023242"/>
    </source>
</evidence>
<evidence type="ECO:0000313" key="10">
    <source>
        <dbReference type="EMBL" id="WFC96648.1"/>
    </source>
</evidence>
<comment type="function">
    <text evidence="8">First step of mRNA capping. Converts the 5'-triphosphate end of a nascent mRNA chain into a diphosphate end.</text>
</comment>
<dbReference type="EC" id="3.6.1.74" evidence="8"/>
<dbReference type="EMBL" id="CP119954">
    <property type="protein sequence ID" value="WFC96648.1"/>
    <property type="molecule type" value="Genomic_DNA"/>
</dbReference>
<evidence type="ECO:0000256" key="5">
    <source>
        <dbReference type="ARBA" id="ARBA00022801"/>
    </source>
</evidence>
<keyword evidence="11" id="KW-1185">Reference proteome</keyword>
<keyword evidence="6 8" id="KW-0539">Nucleus</keyword>
<evidence type="ECO:0000259" key="9">
    <source>
        <dbReference type="Pfam" id="PF02940"/>
    </source>
</evidence>
<dbReference type="GO" id="GO:0006370">
    <property type="term" value="P:7-methylguanosine mRNA capping"/>
    <property type="evidence" value="ECO:0007669"/>
    <property type="project" value="UniProtKB-UniRule"/>
</dbReference>
<accession>A0AAF0IU73</accession>
<sequence length="271" mass="30866">MDDAAGPQARSVFGVDPLDEFALLVSDCVWDHCRNLGNIEIEAKIGVLIDRGTQSRLRLPVFTETIVDAKQLNLRFESNMSMAQHRHYNQLLNQAVAFSAQAAPPERITYRHQKEIDSFYDERDPETGHMVHLRVTRDAVTHEIKPGGIVAKKRIADINVFAPNRPFDYRISINTEAPVPAPQEGTEPSFVREKDRLSYTHQNMNIDLTQVILPNKPKEPVHELEVEIRNSADLMQHAYLSRGNSQPGTQEWSPFEDTILVLLNNVRLLIR</sequence>
<dbReference type="PANTHER" id="PTHR28118:SF1">
    <property type="entry name" value="POLYNUCLEOTIDE 5'-TRIPHOSPHATASE CTL1-RELATED"/>
    <property type="match status" value="1"/>
</dbReference>
<evidence type="ECO:0000256" key="4">
    <source>
        <dbReference type="ARBA" id="ARBA00022664"/>
    </source>
</evidence>
<dbReference type="PANTHER" id="PTHR28118">
    <property type="entry name" value="POLYNUCLEOTIDE 5'-TRIPHOSPHATASE-RELATED"/>
    <property type="match status" value="1"/>
</dbReference>
<comment type="catalytic activity">
    <reaction evidence="7">
        <text>a 5'-end triphospho-ribonucleoside in mRNA + H2O = a 5'-end diphospho-ribonucleoside in mRNA + phosphate + H(+)</text>
        <dbReference type="Rhea" id="RHEA:67004"/>
        <dbReference type="Rhea" id="RHEA-COMP:17164"/>
        <dbReference type="Rhea" id="RHEA-COMP:17165"/>
        <dbReference type="ChEBI" id="CHEBI:15377"/>
        <dbReference type="ChEBI" id="CHEBI:15378"/>
        <dbReference type="ChEBI" id="CHEBI:43474"/>
        <dbReference type="ChEBI" id="CHEBI:167616"/>
        <dbReference type="ChEBI" id="CHEBI:167618"/>
        <dbReference type="EC" id="3.6.1.74"/>
    </reaction>
    <physiologicalReaction direction="left-to-right" evidence="7">
        <dbReference type="Rhea" id="RHEA:67005"/>
    </physiologicalReaction>
</comment>
<evidence type="ECO:0000256" key="2">
    <source>
        <dbReference type="ARBA" id="ARBA00004123"/>
    </source>
</evidence>
<dbReference type="Gene3D" id="3.20.100.10">
    <property type="entry name" value="mRNA triphosphatase Cet1-like"/>
    <property type="match status" value="1"/>
</dbReference>
<dbReference type="AlphaFoldDB" id="A0AAF0IU73"/>
<proteinExistence type="inferred from homology"/>
<gene>
    <name evidence="10" type="primary">CET1</name>
    <name evidence="10" type="ORF">MBRA1_003311</name>
</gene>
<comment type="cofactor">
    <cofactor evidence="1 8">
        <name>Mg(2+)</name>
        <dbReference type="ChEBI" id="CHEBI:18420"/>
    </cofactor>
</comment>
<comment type="subunit">
    <text evidence="8">Heterodimer. The mRNA-capping enzyme is composed of two separate chains alpha and beta, respectively a mRNA guanylyltransferase and an mRNA 5'-triphosphate monophosphatase.</text>
</comment>
<keyword evidence="5 8" id="KW-0378">Hydrolase</keyword>
<dbReference type="CDD" id="cd07470">
    <property type="entry name" value="CYTH-like_mRNA_RTPase"/>
    <property type="match status" value="1"/>
</dbReference>
<dbReference type="InterPro" id="IPR040343">
    <property type="entry name" value="Cet1/Ctl1"/>
</dbReference>
<comment type="subcellular location">
    <subcellularLocation>
        <location evidence="2 8">Nucleus</location>
    </subcellularLocation>
</comment>